<protein>
    <submittedName>
        <fullName evidence="5">Uncharacterized protein</fullName>
    </submittedName>
</protein>
<dbReference type="AlphaFoldDB" id="A0AAN6G8V5"/>
<name>A0AAN6G8V5_9BASI</name>
<dbReference type="EMBL" id="JAPDMQ010000536">
    <property type="protein sequence ID" value="KAK0523116.1"/>
    <property type="molecule type" value="Genomic_DNA"/>
</dbReference>
<dbReference type="InterPro" id="IPR036291">
    <property type="entry name" value="NAD(P)-bd_dom_sf"/>
</dbReference>
<dbReference type="FunFam" id="3.40.50.720:FF:000084">
    <property type="entry name" value="Short-chain dehydrogenase reductase"/>
    <property type="match status" value="1"/>
</dbReference>
<comment type="similarity">
    <text evidence="1">Belongs to the short-chain dehydrogenases/reductases (SDR) family.</text>
</comment>
<comment type="caution">
    <text evidence="5">The sequence shown here is derived from an EMBL/GenBank/DDBJ whole genome shotgun (WGS) entry which is preliminary data.</text>
</comment>
<dbReference type="PRINTS" id="PR00080">
    <property type="entry name" value="SDRFAMILY"/>
</dbReference>
<keyword evidence="3" id="KW-0560">Oxidoreductase</keyword>
<organism evidence="5 6">
    <name type="scientific">Tilletia horrida</name>
    <dbReference type="NCBI Taxonomy" id="155126"/>
    <lineage>
        <taxon>Eukaryota</taxon>
        <taxon>Fungi</taxon>
        <taxon>Dikarya</taxon>
        <taxon>Basidiomycota</taxon>
        <taxon>Ustilaginomycotina</taxon>
        <taxon>Exobasidiomycetes</taxon>
        <taxon>Tilletiales</taxon>
        <taxon>Tilletiaceae</taxon>
        <taxon>Tilletia</taxon>
    </lineage>
</organism>
<dbReference type="Pfam" id="PF13561">
    <property type="entry name" value="adh_short_C2"/>
    <property type="match status" value="1"/>
</dbReference>
<feature type="region of interest" description="Disordered" evidence="4">
    <location>
        <begin position="1"/>
        <end position="32"/>
    </location>
</feature>
<dbReference type="PANTHER" id="PTHR48107">
    <property type="entry name" value="NADPH-DEPENDENT ALDEHYDE REDUCTASE-LIKE PROTEIN, CHLOROPLASTIC-RELATED"/>
    <property type="match status" value="1"/>
</dbReference>
<evidence type="ECO:0000256" key="2">
    <source>
        <dbReference type="ARBA" id="ARBA00022857"/>
    </source>
</evidence>
<proteinExistence type="inferred from homology"/>
<dbReference type="Proteomes" id="UP001176521">
    <property type="component" value="Unassembled WGS sequence"/>
</dbReference>
<dbReference type="PROSITE" id="PS00061">
    <property type="entry name" value="ADH_SHORT"/>
    <property type="match status" value="1"/>
</dbReference>
<sequence>MTNPRDEVITAFPNFAPEKQEQSLPGHESELQPGASHLQVEKWGNDGTPYLQEYQGSDRLVDARTGTKQAKSALITGGDSGIGRAVAIAFAREGARLTIAHLPEEREDAERTAQLIRESPMGSKEVLTVAGDLMDVKHVQELVQKHVQHHGGLDILVNNASKQIACPDFAEIDLANVESTFRSNILAMHALTKYALPHLKRGAAIINTSSVTAFKGSKAMVDYSSTKAAIVGFTRSLALQLAPKGIRVNSVAMGPVYTPLQPASRSADNMEDWGVGALPLYGRPGQPAELAGAYVFLADAGTSNLMTGQTLHINSGQWV</sequence>
<evidence type="ECO:0000313" key="6">
    <source>
        <dbReference type="Proteomes" id="UP001176521"/>
    </source>
</evidence>
<dbReference type="PANTHER" id="PTHR48107:SF16">
    <property type="entry name" value="NADPH-DEPENDENT ALDEHYDE REDUCTASE 1, CHLOROPLASTIC"/>
    <property type="match status" value="1"/>
</dbReference>
<accession>A0AAN6G8V5</accession>
<gene>
    <name evidence="5" type="ORF">OC842_006254</name>
</gene>
<dbReference type="SUPFAM" id="SSF51735">
    <property type="entry name" value="NAD(P)-binding Rossmann-fold domains"/>
    <property type="match status" value="1"/>
</dbReference>
<reference evidence="5" key="1">
    <citation type="journal article" date="2023" name="PhytoFront">
        <title>Draft Genome Resources of Seven Strains of Tilletia horrida, Causal Agent of Kernel Smut of Rice.</title>
        <authorList>
            <person name="Khanal S."/>
            <person name="Antony Babu S."/>
            <person name="Zhou X.G."/>
        </authorList>
    </citation>
    <scope>NUCLEOTIDE SEQUENCE</scope>
    <source>
        <strain evidence="5">TX3</strain>
    </source>
</reference>
<dbReference type="InterPro" id="IPR020904">
    <property type="entry name" value="Sc_DH/Rdtase_CS"/>
</dbReference>
<keyword evidence="2" id="KW-0521">NADP</keyword>
<dbReference type="PRINTS" id="PR00081">
    <property type="entry name" value="GDHRDH"/>
</dbReference>
<dbReference type="Gene3D" id="3.40.50.720">
    <property type="entry name" value="NAD(P)-binding Rossmann-like Domain"/>
    <property type="match status" value="1"/>
</dbReference>
<evidence type="ECO:0000313" key="5">
    <source>
        <dbReference type="EMBL" id="KAK0523116.1"/>
    </source>
</evidence>
<evidence type="ECO:0000256" key="3">
    <source>
        <dbReference type="ARBA" id="ARBA00023002"/>
    </source>
</evidence>
<evidence type="ECO:0000256" key="1">
    <source>
        <dbReference type="ARBA" id="ARBA00006484"/>
    </source>
</evidence>
<keyword evidence="6" id="KW-1185">Reference proteome</keyword>
<dbReference type="InterPro" id="IPR002347">
    <property type="entry name" value="SDR_fam"/>
</dbReference>
<dbReference type="GO" id="GO:0016614">
    <property type="term" value="F:oxidoreductase activity, acting on CH-OH group of donors"/>
    <property type="evidence" value="ECO:0007669"/>
    <property type="project" value="UniProtKB-ARBA"/>
</dbReference>
<evidence type="ECO:0000256" key="4">
    <source>
        <dbReference type="SAM" id="MobiDB-lite"/>
    </source>
</evidence>